<keyword evidence="13" id="KW-1185">Reference proteome</keyword>
<dbReference type="EC" id="1.3.1.12" evidence="3"/>
<keyword evidence="6" id="KW-0560">Oxidoreductase</keyword>
<evidence type="ECO:0000256" key="9">
    <source>
        <dbReference type="ARBA" id="ARBA00049260"/>
    </source>
</evidence>
<accession>A0AA45WZI0</accession>
<dbReference type="InterPro" id="IPR002912">
    <property type="entry name" value="ACT_dom"/>
</dbReference>
<evidence type="ECO:0000256" key="2">
    <source>
        <dbReference type="ARBA" id="ARBA00007964"/>
    </source>
</evidence>
<reference evidence="12" key="1">
    <citation type="submission" date="2017-05" db="EMBL/GenBank/DDBJ databases">
        <authorList>
            <person name="Varghese N."/>
            <person name="Submissions S."/>
        </authorList>
    </citation>
    <scope>NUCLEOTIDE SEQUENCE</scope>
    <source>
        <strain evidence="12">Su22</strain>
    </source>
</reference>
<gene>
    <name evidence="12" type="ORF">SAMN06296020_11663</name>
</gene>
<dbReference type="SUPFAM" id="SSF55021">
    <property type="entry name" value="ACT-like"/>
    <property type="match status" value="1"/>
</dbReference>
<evidence type="ECO:0000256" key="7">
    <source>
        <dbReference type="ARBA" id="ARBA00023027"/>
    </source>
</evidence>
<evidence type="ECO:0000256" key="5">
    <source>
        <dbReference type="ARBA" id="ARBA00022498"/>
    </source>
</evidence>
<evidence type="ECO:0000256" key="8">
    <source>
        <dbReference type="ARBA" id="ARBA00023141"/>
    </source>
</evidence>
<dbReference type="InterPro" id="IPR003099">
    <property type="entry name" value="Prephen_DH"/>
</dbReference>
<evidence type="ECO:0000256" key="1">
    <source>
        <dbReference type="ARBA" id="ARBA00005067"/>
    </source>
</evidence>
<evidence type="ECO:0000313" key="12">
    <source>
        <dbReference type="EMBL" id="SMP68167.1"/>
    </source>
</evidence>
<dbReference type="InterPro" id="IPR045865">
    <property type="entry name" value="ACT-like_dom_sf"/>
</dbReference>
<feature type="domain" description="ACT" evidence="11">
    <location>
        <begin position="295"/>
        <end position="369"/>
    </location>
</feature>
<evidence type="ECO:0000256" key="6">
    <source>
        <dbReference type="ARBA" id="ARBA00023002"/>
    </source>
</evidence>
<dbReference type="Gene3D" id="3.30.70.260">
    <property type="match status" value="1"/>
</dbReference>
<dbReference type="FunFam" id="3.40.50.720:FF:000208">
    <property type="entry name" value="Prephenate dehydrogenase"/>
    <property type="match status" value="1"/>
</dbReference>
<evidence type="ECO:0000313" key="13">
    <source>
        <dbReference type="Proteomes" id="UP001158066"/>
    </source>
</evidence>
<dbReference type="PANTHER" id="PTHR21363">
    <property type="entry name" value="PREPHENATE DEHYDROGENASE"/>
    <property type="match status" value="1"/>
</dbReference>
<dbReference type="EMBL" id="FXUF01000016">
    <property type="protein sequence ID" value="SMP68167.1"/>
    <property type="molecule type" value="Genomic_DNA"/>
</dbReference>
<comment type="caution">
    <text evidence="12">The sequence shown here is derived from an EMBL/GenBank/DDBJ whole genome shotgun (WGS) entry which is preliminary data.</text>
</comment>
<dbReference type="InterPro" id="IPR046825">
    <property type="entry name" value="PDH_C"/>
</dbReference>
<dbReference type="InterPro" id="IPR046826">
    <property type="entry name" value="PDH_N"/>
</dbReference>
<dbReference type="GO" id="GO:0008977">
    <property type="term" value="F:prephenate dehydrogenase (NAD+) activity"/>
    <property type="evidence" value="ECO:0007669"/>
    <property type="project" value="UniProtKB-EC"/>
</dbReference>
<evidence type="ECO:0000259" key="10">
    <source>
        <dbReference type="PROSITE" id="PS51176"/>
    </source>
</evidence>
<dbReference type="PROSITE" id="PS51671">
    <property type="entry name" value="ACT"/>
    <property type="match status" value="1"/>
</dbReference>
<dbReference type="GO" id="GO:0070403">
    <property type="term" value="F:NAD+ binding"/>
    <property type="evidence" value="ECO:0007669"/>
    <property type="project" value="InterPro"/>
</dbReference>
<dbReference type="PROSITE" id="PS51176">
    <property type="entry name" value="PDH_ADH"/>
    <property type="match status" value="1"/>
</dbReference>
<dbReference type="CDD" id="cd04909">
    <property type="entry name" value="ACT_PDH-BS"/>
    <property type="match status" value="1"/>
</dbReference>
<dbReference type="InterPro" id="IPR036291">
    <property type="entry name" value="NAD(P)-bd_dom_sf"/>
</dbReference>
<proteinExistence type="inferred from homology"/>
<dbReference type="RefSeq" id="WP_283410474.1">
    <property type="nucleotide sequence ID" value="NZ_FXUF01000016.1"/>
</dbReference>
<comment type="similarity">
    <text evidence="2">Belongs to the prephenate/arogenate dehydrogenase family.</text>
</comment>
<comment type="pathway">
    <text evidence="1">Amino-acid biosynthesis; L-tyrosine biosynthesis; (4-hydroxyphenyl)pyruvate from prephenate (NAD(+) route): step 1/1.</text>
</comment>
<dbReference type="InterPro" id="IPR008927">
    <property type="entry name" value="6-PGluconate_DH-like_C_sf"/>
</dbReference>
<keyword evidence="8" id="KW-0028">Amino-acid biosynthesis</keyword>
<evidence type="ECO:0000256" key="4">
    <source>
        <dbReference type="ARBA" id="ARBA00016891"/>
    </source>
</evidence>
<dbReference type="Pfam" id="PF01842">
    <property type="entry name" value="ACT"/>
    <property type="match status" value="1"/>
</dbReference>
<evidence type="ECO:0000256" key="3">
    <source>
        <dbReference type="ARBA" id="ARBA00012068"/>
    </source>
</evidence>
<dbReference type="Gene3D" id="3.40.50.720">
    <property type="entry name" value="NAD(P)-binding Rossmann-like Domain"/>
    <property type="match status" value="1"/>
</dbReference>
<feature type="domain" description="Prephenate/arogenate dehydrogenase" evidence="10">
    <location>
        <begin position="5"/>
        <end position="290"/>
    </location>
</feature>
<dbReference type="SUPFAM" id="SSF51735">
    <property type="entry name" value="NAD(P)-binding Rossmann-fold domains"/>
    <property type="match status" value="1"/>
</dbReference>
<evidence type="ECO:0000259" key="11">
    <source>
        <dbReference type="PROSITE" id="PS51671"/>
    </source>
</evidence>
<keyword evidence="5" id="KW-0827">Tyrosine biosynthesis</keyword>
<dbReference type="InterPro" id="IPR050812">
    <property type="entry name" value="Preph/Arog_dehydrog"/>
</dbReference>
<organism evidence="12 13">
    <name type="scientific">Anoxynatronum buryatiense</name>
    <dbReference type="NCBI Taxonomy" id="489973"/>
    <lineage>
        <taxon>Bacteria</taxon>
        <taxon>Bacillati</taxon>
        <taxon>Bacillota</taxon>
        <taxon>Clostridia</taxon>
        <taxon>Eubacteriales</taxon>
        <taxon>Clostridiaceae</taxon>
        <taxon>Anoxynatronum</taxon>
    </lineage>
</organism>
<dbReference type="AlphaFoldDB" id="A0AA45WZI0"/>
<dbReference type="Pfam" id="PF20463">
    <property type="entry name" value="PDH_C"/>
    <property type="match status" value="1"/>
</dbReference>
<keyword evidence="7" id="KW-0520">NAD</keyword>
<sequence>MNDFHQITVIGLGLMGGSMAMALKERIPCKVVGYDTHPETCRLARETALVDQVAENMAAAVAQADLVILATPVGSYTTLFEAMAPVLKPGTMVTDLGSVKVPAMTAATEYLLPETVFVGGHPLAGSEKGGLPAATPTLFENAYYFLTPDEKTPETAINRLKTLVSTLGAFPVTLEAGRHDEILANTSHLPHMMASLLAAIVGEKADESMTAFTGSGFRDTTRIAAGSPALWEEIFHLNRRQLLVCLEDLEKKVQAVARALKQEDRKWMQDFLEKGKVFRDQLPAAGKDYLPAWYELYVDIKDEPGALATITGVLAKAGVNIREIEILHAREGEKGAVRLAFLSAEAEQQAMKALSGEGCSFARSKGEKQDAHHQSSH</sequence>
<dbReference type="GO" id="GO:0004665">
    <property type="term" value="F:prephenate dehydrogenase (NADP+) activity"/>
    <property type="evidence" value="ECO:0007669"/>
    <property type="project" value="InterPro"/>
</dbReference>
<dbReference type="Pfam" id="PF02153">
    <property type="entry name" value="PDH_N"/>
    <property type="match status" value="1"/>
</dbReference>
<dbReference type="GO" id="GO:0006571">
    <property type="term" value="P:tyrosine biosynthetic process"/>
    <property type="evidence" value="ECO:0007669"/>
    <property type="project" value="UniProtKB-KW"/>
</dbReference>
<dbReference type="Gene3D" id="1.10.3660.10">
    <property type="entry name" value="6-phosphogluconate dehydrogenase C-terminal like domain"/>
    <property type="match status" value="1"/>
</dbReference>
<dbReference type="Proteomes" id="UP001158066">
    <property type="component" value="Unassembled WGS sequence"/>
</dbReference>
<dbReference type="PANTHER" id="PTHR21363:SF0">
    <property type="entry name" value="PREPHENATE DEHYDROGENASE [NADP(+)]"/>
    <property type="match status" value="1"/>
</dbReference>
<name>A0AA45WZI0_9CLOT</name>
<comment type="catalytic activity">
    <reaction evidence="9">
        <text>prephenate + NAD(+) = 3-(4-hydroxyphenyl)pyruvate + CO2 + NADH</text>
        <dbReference type="Rhea" id="RHEA:13869"/>
        <dbReference type="ChEBI" id="CHEBI:16526"/>
        <dbReference type="ChEBI" id="CHEBI:29934"/>
        <dbReference type="ChEBI" id="CHEBI:36242"/>
        <dbReference type="ChEBI" id="CHEBI:57540"/>
        <dbReference type="ChEBI" id="CHEBI:57945"/>
        <dbReference type="EC" id="1.3.1.12"/>
    </reaction>
</comment>
<protein>
    <recommendedName>
        <fullName evidence="4">Prephenate dehydrogenase</fullName>
        <ecNumber evidence="3">1.3.1.12</ecNumber>
    </recommendedName>
</protein>
<dbReference type="SUPFAM" id="SSF48179">
    <property type="entry name" value="6-phosphogluconate dehydrogenase C-terminal domain-like"/>
    <property type="match status" value="1"/>
</dbReference>
<keyword evidence="8" id="KW-0057">Aromatic amino acid biosynthesis</keyword>